<keyword evidence="1" id="KW-0732">Signal</keyword>
<dbReference type="PANTHER" id="PTHR35040">
    <property type="match status" value="1"/>
</dbReference>
<proteinExistence type="predicted"/>
<dbReference type="EMBL" id="JAFJYH010000100">
    <property type="protein sequence ID" value="KAG4419674.1"/>
    <property type="molecule type" value="Genomic_DNA"/>
</dbReference>
<dbReference type="AlphaFoldDB" id="A0A8H7TDP7"/>
<evidence type="ECO:0000256" key="1">
    <source>
        <dbReference type="SAM" id="SignalP"/>
    </source>
</evidence>
<dbReference type="InterPro" id="IPR021986">
    <property type="entry name" value="Spherulin4"/>
</dbReference>
<feature type="signal peptide" evidence="1">
    <location>
        <begin position="1"/>
        <end position="17"/>
    </location>
</feature>
<keyword evidence="3" id="KW-1185">Reference proteome</keyword>
<feature type="chain" id="PRO_5034263126" description="Spherulation-specific family 4" evidence="1">
    <location>
        <begin position="18"/>
        <end position="269"/>
    </location>
</feature>
<evidence type="ECO:0008006" key="4">
    <source>
        <dbReference type="Google" id="ProtNLM"/>
    </source>
</evidence>
<organism evidence="2 3">
    <name type="scientific">Cadophora malorum</name>
    <dbReference type="NCBI Taxonomy" id="108018"/>
    <lineage>
        <taxon>Eukaryota</taxon>
        <taxon>Fungi</taxon>
        <taxon>Dikarya</taxon>
        <taxon>Ascomycota</taxon>
        <taxon>Pezizomycotina</taxon>
        <taxon>Leotiomycetes</taxon>
        <taxon>Helotiales</taxon>
        <taxon>Ploettnerulaceae</taxon>
        <taxon>Cadophora</taxon>
    </lineage>
</organism>
<dbReference type="Proteomes" id="UP000664132">
    <property type="component" value="Unassembled WGS sequence"/>
</dbReference>
<sequence>MFRRLLFGSSLLLHALALPSDLKSTRHFDLNARQVPATAQQIAVASYFDPSVDKPAWDRLIDYPTEKVSVLVANVATGPDTEVNIPWRTAIHDATVSGKCVLGYVRIGFFSKGKNDLKLSTRLNADELPDWIAQIERDVDAWYALDPGIGDLRNIFAEAYTTITEYTKRRYSGAYIILNPGATMPECFENSADTLLTFENNYGNYTQLYSPLDWTPTDSRKIWHLVFDVPQARISEVVALSRERGAGIIQTTSDKFPNPYDNSPDEAYM</sequence>
<evidence type="ECO:0000313" key="2">
    <source>
        <dbReference type="EMBL" id="KAG4419674.1"/>
    </source>
</evidence>
<comment type="caution">
    <text evidence="2">The sequence shown here is derived from an EMBL/GenBank/DDBJ whole genome shotgun (WGS) entry which is preliminary data.</text>
</comment>
<dbReference type="OrthoDB" id="1896086at2759"/>
<reference evidence="2" key="1">
    <citation type="submission" date="2021-02" db="EMBL/GenBank/DDBJ databases">
        <title>Genome sequence Cadophora malorum strain M34.</title>
        <authorList>
            <person name="Stefanovic E."/>
            <person name="Vu D."/>
            <person name="Scully C."/>
            <person name="Dijksterhuis J."/>
            <person name="Roader J."/>
            <person name="Houbraken J."/>
        </authorList>
    </citation>
    <scope>NUCLEOTIDE SEQUENCE</scope>
    <source>
        <strain evidence="2">M34</strain>
    </source>
</reference>
<protein>
    <recommendedName>
        <fullName evidence="4">Spherulation-specific family 4</fullName>
    </recommendedName>
</protein>
<gene>
    <name evidence="2" type="ORF">IFR04_007174</name>
</gene>
<evidence type="ECO:0000313" key="3">
    <source>
        <dbReference type="Proteomes" id="UP000664132"/>
    </source>
</evidence>
<dbReference type="Pfam" id="PF12138">
    <property type="entry name" value="Spherulin4"/>
    <property type="match status" value="1"/>
</dbReference>
<accession>A0A8H7TDP7</accession>
<name>A0A8H7TDP7_9HELO</name>
<dbReference type="PANTHER" id="PTHR35040:SF7">
    <property type="entry name" value="FIBRONECTIN TYPE-III DOMAIN-CONTAINING PROTEIN-RELATED"/>
    <property type="match status" value="1"/>
</dbReference>